<sequence>MTTLPVALTRDRDFMKLWAAQAVSTFGARITREGLPMTAVLTLGASPATLGVLAALSYGPAFFVGLFGGGFVDRRHRRPILIAADLVRAGVLITVPIAAWLGWLSLWQVFAAAVAVGAASVLFDMADHAYLPALIGTERLVDGNSKLSATESVAELGGPALAGFLFQWLTAPFAIAVNAVTYLVSAVFLMGIQKVEPDPEPVPPQHWVADLTQGFRVAWAEPRVRPLLLMTATNGLFGGGFAALYLLFALRTLHLSPAMLGITVAFGGLGALMGAGLAAPIAKRMGAGPAIVVTAVATAGSALLIPLAPAAPLAGMAVLIVSQLLGDSLGTVYNILGASLRQTVLPQETLGRAAGAFKAAGGGTMLVGALGSGVLANVIGVRETLFIAAAGLAVGPLIALASPALRGVKVIELETE</sequence>
<evidence type="ECO:0000256" key="6">
    <source>
        <dbReference type="ARBA" id="ARBA00023136"/>
    </source>
</evidence>
<dbReference type="GO" id="GO:0022857">
    <property type="term" value="F:transmembrane transporter activity"/>
    <property type="evidence" value="ECO:0007669"/>
    <property type="project" value="InterPro"/>
</dbReference>
<accession>A0A941D291</accession>
<dbReference type="Pfam" id="PF05977">
    <property type="entry name" value="MFS_3"/>
    <property type="match status" value="1"/>
</dbReference>
<dbReference type="PROSITE" id="PS50850">
    <property type="entry name" value="MFS"/>
    <property type="match status" value="1"/>
</dbReference>
<dbReference type="AlphaFoldDB" id="A0A941D291"/>
<feature type="domain" description="Major facilitator superfamily (MFS) profile" evidence="8">
    <location>
        <begin position="224"/>
        <end position="416"/>
    </location>
</feature>
<keyword evidence="10" id="KW-1185">Reference proteome</keyword>
<dbReference type="PANTHER" id="PTHR23513:SF6">
    <property type="entry name" value="MAJOR FACILITATOR SUPERFAMILY ASSOCIATED DOMAIN-CONTAINING PROTEIN"/>
    <property type="match status" value="1"/>
</dbReference>
<keyword evidence="4 7" id="KW-0812">Transmembrane</keyword>
<keyword evidence="6 7" id="KW-0472">Membrane</keyword>
<dbReference type="InterPro" id="IPR020846">
    <property type="entry name" value="MFS_dom"/>
</dbReference>
<feature type="transmembrane region" description="Helical" evidence="7">
    <location>
        <begin position="254"/>
        <end position="278"/>
    </location>
</feature>
<keyword evidence="3" id="KW-1003">Cell membrane</keyword>
<evidence type="ECO:0000256" key="1">
    <source>
        <dbReference type="ARBA" id="ARBA00004651"/>
    </source>
</evidence>
<proteinExistence type="predicted"/>
<dbReference type="CDD" id="cd06173">
    <property type="entry name" value="MFS_MefA_like"/>
    <property type="match status" value="1"/>
</dbReference>
<organism evidence="9 10">
    <name type="scientific">Phenylobacterium glaciei</name>
    <dbReference type="NCBI Taxonomy" id="2803784"/>
    <lineage>
        <taxon>Bacteria</taxon>
        <taxon>Pseudomonadati</taxon>
        <taxon>Pseudomonadota</taxon>
        <taxon>Alphaproteobacteria</taxon>
        <taxon>Caulobacterales</taxon>
        <taxon>Caulobacteraceae</taxon>
        <taxon>Phenylobacterium</taxon>
    </lineage>
</organism>
<evidence type="ECO:0000256" key="3">
    <source>
        <dbReference type="ARBA" id="ARBA00022475"/>
    </source>
</evidence>
<keyword evidence="2" id="KW-0813">Transport</keyword>
<dbReference type="EMBL" id="JAGSGD010000001">
    <property type="protein sequence ID" value="MBR7620826.1"/>
    <property type="molecule type" value="Genomic_DNA"/>
</dbReference>
<evidence type="ECO:0000256" key="4">
    <source>
        <dbReference type="ARBA" id="ARBA00022692"/>
    </source>
</evidence>
<evidence type="ECO:0000256" key="7">
    <source>
        <dbReference type="SAM" id="Phobius"/>
    </source>
</evidence>
<gene>
    <name evidence="9" type="ORF">JKL49_15635</name>
</gene>
<reference evidence="9" key="1">
    <citation type="submission" date="2021-04" db="EMBL/GenBank/DDBJ databases">
        <title>Draft genome assembly of strain Phenylobacterium sp. 20VBR1 using MiniION and Illumina platforms.</title>
        <authorList>
            <person name="Thomas F.A."/>
            <person name="Krishnan K.P."/>
            <person name="Sinha R.K."/>
        </authorList>
    </citation>
    <scope>NUCLEOTIDE SEQUENCE</scope>
    <source>
        <strain evidence="9">20VBR1</strain>
    </source>
</reference>
<evidence type="ECO:0000313" key="10">
    <source>
        <dbReference type="Proteomes" id="UP000622580"/>
    </source>
</evidence>
<evidence type="ECO:0000256" key="5">
    <source>
        <dbReference type="ARBA" id="ARBA00022989"/>
    </source>
</evidence>
<dbReference type="InterPro" id="IPR010290">
    <property type="entry name" value="TM_effector"/>
</dbReference>
<evidence type="ECO:0000259" key="8">
    <source>
        <dbReference type="PROSITE" id="PS50850"/>
    </source>
</evidence>
<dbReference type="RefSeq" id="WP_215341549.1">
    <property type="nucleotide sequence ID" value="NZ_JAGSGD010000001.1"/>
</dbReference>
<feature type="transmembrane region" description="Helical" evidence="7">
    <location>
        <begin position="385"/>
        <end position="405"/>
    </location>
</feature>
<feature type="transmembrane region" description="Helical" evidence="7">
    <location>
        <begin position="107"/>
        <end position="126"/>
    </location>
</feature>
<dbReference type="PANTHER" id="PTHR23513">
    <property type="entry name" value="INTEGRAL MEMBRANE EFFLUX PROTEIN-RELATED"/>
    <property type="match status" value="1"/>
</dbReference>
<feature type="transmembrane region" description="Helical" evidence="7">
    <location>
        <begin position="48"/>
        <end position="68"/>
    </location>
</feature>
<feature type="transmembrane region" description="Helical" evidence="7">
    <location>
        <begin position="357"/>
        <end position="379"/>
    </location>
</feature>
<dbReference type="Proteomes" id="UP000622580">
    <property type="component" value="Unassembled WGS sequence"/>
</dbReference>
<feature type="transmembrane region" description="Helical" evidence="7">
    <location>
        <begin position="227"/>
        <end position="248"/>
    </location>
</feature>
<dbReference type="Gene3D" id="1.20.1250.20">
    <property type="entry name" value="MFS general substrate transporter like domains"/>
    <property type="match status" value="1"/>
</dbReference>
<dbReference type="SUPFAM" id="SSF103473">
    <property type="entry name" value="MFS general substrate transporter"/>
    <property type="match status" value="1"/>
</dbReference>
<comment type="subcellular location">
    <subcellularLocation>
        <location evidence="1">Cell membrane</location>
        <topology evidence="1">Multi-pass membrane protein</topology>
    </subcellularLocation>
</comment>
<keyword evidence="5 7" id="KW-1133">Transmembrane helix</keyword>
<evidence type="ECO:0000313" key="9">
    <source>
        <dbReference type="EMBL" id="MBR7620826.1"/>
    </source>
</evidence>
<protein>
    <submittedName>
        <fullName evidence="9">MFS transporter</fullName>
    </submittedName>
</protein>
<comment type="caution">
    <text evidence="9">The sequence shown here is derived from an EMBL/GenBank/DDBJ whole genome shotgun (WGS) entry which is preliminary data.</text>
</comment>
<evidence type="ECO:0000256" key="2">
    <source>
        <dbReference type="ARBA" id="ARBA00022448"/>
    </source>
</evidence>
<feature type="transmembrane region" description="Helical" evidence="7">
    <location>
        <begin position="290"/>
        <end position="308"/>
    </location>
</feature>
<dbReference type="GO" id="GO:0005886">
    <property type="term" value="C:plasma membrane"/>
    <property type="evidence" value="ECO:0007669"/>
    <property type="project" value="UniProtKB-SubCell"/>
</dbReference>
<dbReference type="InterPro" id="IPR036259">
    <property type="entry name" value="MFS_trans_sf"/>
</dbReference>
<name>A0A941D291_9CAUL</name>